<keyword evidence="2" id="KW-1185">Reference proteome</keyword>
<gene>
    <name evidence="1" type="ORF">Syun_025039</name>
</gene>
<evidence type="ECO:0000313" key="1">
    <source>
        <dbReference type="EMBL" id="KAK9097994.1"/>
    </source>
</evidence>
<reference evidence="1 2" key="1">
    <citation type="submission" date="2024-01" db="EMBL/GenBank/DDBJ databases">
        <title>Genome assemblies of Stephania.</title>
        <authorList>
            <person name="Yang L."/>
        </authorList>
    </citation>
    <scope>NUCLEOTIDE SEQUENCE [LARGE SCALE GENOMIC DNA]</scope>
    <source>
        <strain evidence="1">YNDBR</strain>
        <tissue evidence="1">Leaf</tissue>
    </source>
</reference>
<dbReference type="EMBL" id="JBBNAF010000011">
    <property type="protein sequence ID" value="KAK9097994.1"/>
    <property type="molecule type" value="Genomic_DNA"/>
</dbReference>
<dbReference type="AlphaFoldDB" id="A0AAP0HUG5"/>
<sequence>MKMEDLVTEGGDWDWLKFGHETTNAEGRTRHLNMDCFEEWSILNILCTL</sequence>
<dbReference type="Proteomes" id="UP001420932">
    <property type="component" value="Unassembled WGS sequence"/>
</dbReference>
<evidence type="ECO:0000313" key="2">
    <source>
        <dbReference type="Proteomes" id="UP001420932"/>
    </source>
</evidence>
<protein>
    <submittedName>
        <fullName evidence="1">Uncharacterized protein</fullName>
    </submittedName>
</protein>
<comment type="caution">
    <text evidence="1">The sequence shown here is derived from an EMBL/GenBank/DDBJ whole genome shotgun (WGS) entry which is preliminary data.</text>
</comment>
<name>A0AAP0HUG5_9MAGN</name>
<organism evidence="1 2">
    <name type="scientific">Stephania yunnanensis</name>
    <dbReference type="NCBI Taxonomy" id="152371"/>
    <lineage>
        <taxon>Eukaryota</taxon>
        <taxon>Viridiplantae</taxon>
        <taxon>Streptophyta</taxon>
        <taxon>Embryophyta</taxon>
        <taxon>Tracheophyta</taxon>
        <taxon>Spermatophyta</taxon>
        <taxon>Magnoliopsida</taxon>
        <taxon>Ranunculales</taxon>
        <taxon>Menispermaceae</taxon>
        <taxon>Menispermoideae</taxon>
        <taxon>Cissampelideae</taxon>
        <taxon>Stephania</taxon>
    </lineage>
</organism>
<proteinExistence type="predicted"/>
<accession>A0AAP0HUG5</accession>